<evidence type="ECO:0000313" key="3">
    <source>
        <dbReference type="EMBL" id="HGY10052.1"/>
    </source>
</evidence>
<evidence type="ECO:0000256" key="1">
    <source>
        <dbReference type="SAM" id="MobiDB-lite"/>
    </source>
</evidence>
<evidence type="ECO:0000259" key="2">
    <source>
        <dbReference type="Pfam" id="PF01520"/>
    </source>
</evidence>
<sequence length="535" mass="57419">MAGRRRRAEPAGAGGHPPGGGGADAGDRRDGDEPEVPAAGAGGGAVRFRLLLGVLIVASLSASCGVRQIRSGSQGDRINFEQSEEINPICSSSSSTLGWDASTVPSTPSEVHVILDPGHGPKADGSPTGAPKMPGKVFDGNGWKDVESVGNRDKLYEDELTLAVSLRLREILKRLGFNVELTRGGDYGTVGECVSQSIFKGSYSCKDSERELVLRSQRAIQILNSWGSPLVNNTILSPRYFYLSIHYNAAATVSAGAGTVGVIFGGTLRGRNGTFVPNDSLAFFKRPRVSGGYIYIPTYSNSLPIHIFDHMVASLRKPYGLPELQAKSRVNYWNVDLGLQPDPSYNWVNGYPVPSGSNDALDHEINNLRISDGPLAGEVLAYHRPPPRNVGTVSIVSGYKPTYANQQAVKIAPDNFLVSIPNATLEVANIYHWQNVPLLMRSLERVNLDPDFSPVDHYDDAGQWVRASVLDPEDPIDITADDIAQGFVEYYESLSPGFKSAACYAIATSDWSYSPAWCGASSCSLGTAPCSSGEH</sequence>
<proteinExistence type="predicted"/>
<protein>
    <recommendedName>
        <fullName evidence="2">MurNAc-LAA domain-containing protein</fullName>
    </recommendedName>
</protein>
<dbReference type="GO" id="GO:0009253">
    <property type="term" value="P:peptidoglycan catabolic process"/>
    <property type="evidence" value="ECO:0007669"/>
    <property type="project" value="InterPro"/>
</dbReference>
<feature type="domain" description="MurNAc-LAA" evidence="2">
    <location>
        <begin position="113"/>
        <end position="254"/>
    </location>
</feature>
<name>A0A7C4ZE05_9DEIN</name>
<feature type="region of interest" description="Disordered" evidence="1">
    <location>
        <begin position="1"/>
        <end position="41"/>
    </location>
</feature>
<dbReference type="Proteomes" id="UP000885759">
    <property type="component" value="Unassembled WGS sequence"/>
</dbReference>
<organism evidence="3">
    <name type="scientific">Oceanithermus profundus</name>
    <dbReference type="NCBI Taxonomy" id="187137"/>
    <lineage>
        <taxon>Bacteria</taxon>
        <taxon>Thermotogati</taxon>
        <taxon>Deinococcota</taxon>
        <taxon>Deinococci</taxon>
        <taxon>Thermales</taxon>
        <taxon>Thermaceae</taxon>
        <taxon>Oceanithermus</taxon>
    </lineage>
</organism>
<accession>A0A7C4ZE05</accession>
<dbReference type="Pfam" id="PF01520">
    <property type="entry name" value="Amidase_3"/>
    <property type="match status" value="1"/>
</dbReference>
<dbReference type="Gene3D" id="3.40.630.40">
    <property type="entry name" value="Zn-dependent exopeptidases"/>
    <property type="match status" value="1"/>
</dbReference>
<dbReference type="GO" id="GO:0008745">
    <property type="term" value="F:N-acetylmuramoyl-L-alanine amidase activity"/>
    <property type="evidence" value="ECO:0007669"/>
    <property type="project" value="InterPro"/>
</dbReference>
<gene>
    <name evidence="3" type="ORF">ENK37_08400</name>
</gene>
<dbReference type="EMBL" id="DRPZ01000212">
    <property type="protein sequence ID" value="HGY10052.1"/>
    <property type="molecule type" value="Genomic_DNA"/>
</dbReference>
<comment type="caution">
    <text evidence="3">The sequence shown here is derived from an EMBL/GenBank/DDBJ whole genome shotgun (WGS) entry which is preliminary data.</text>
</comment>
<feature type="compositionally biased region" description="Gly residues" evidence="1">
    <location>
        <begin position="12"/>
        <end position="24"/>
    </location>
</feature>
<dbReference type="SUPFAM" id="SSF53187">
    <property type="entry name" value="Zn-dependent exopeptidases"/>
    <property type="match status" value="1"/>
</dbReference>
<dbReference type="InterPro" id="IPR002508">
    <property type="entry name" value="MurNAc-LAA_cat"/>
</dbReference>
<dbReference type="AlphaFoldDB" id="A0A7C4ZE05"/>
<reference evidence="3" key="1">
    <citation type="journal article" date="2020" name="mSystems">
        <title>Genome- and Community-Level Interaction Insights into Carbon Utilization and Element Cycling Functions of Hydrothermarchaeota in Hydrothermal Sediment.</title>
        <authorList>
            <person name="Zhou Z."/>
            <person name="Liu Y."/>
            <person name="Xu W."/>
            <person name="Pan J."/>
            <person name="Luo Z.H."/>
            <person name="Li M."/>
        </authorList>
    </citation>
    <scope>NUCLEOTIDE SEQUENCE [LARGE SCALE GENOMIC DNA]</scope>
    <source>
        <strain evidence="3">HyVt-570</strain>
    </source>
</reference>